<dbReference type="InParanoid" id="A0A7X0MVM2"/>
<name>A0A7X0MVM2_9GAMM</name>
<organism evidence="1 2">
    <name type="scientific">Pseudoteredinibacter isoporae</name>
    <dbReference type="NCBI Taxonomy" id="570281"/>
    <lineage>
        <taxon>Bacteria</taxon>
        <taxon>Pseudomonadati</taxon>
        <taxon>Pseudomonadota</taxon>
        <taxon>Gammaproteobacteria</taxon>
        <taxon>Cellvibrionales</taxon>
        <taxon>Cellvibrionaceae</taxon>
        <taxon>Pseudoteredinibacter</taxon>
    </lineage>
</organism>
<dbReference type="Proteomes" id="UP000528457">
    <property type="component" value="Unassembled WGS sequence"/>
</dbReference>
<dbReference type="AlphaFoldDB" id="A0A7X0MVM2"/>
<gene>
    <name evidence="1" type="ORF">HNR48_001543</name>
</gene>
<sequence>MTASDYGENFQHSVNDYFQKRQRNRKAENVQNLKLNRWQQKLVAFLLFFCCMNVRTFASASVEDVHNIADICTSVQTVLKDYALVGMGVQYDDPAEHLKKTIKKIDNDFAALKKEHHLGPEIDALVIEKEKTWKKIREVVLAKPRQDAVLDLHLTIEKFDKECWEIAEMIAKETHIEGEHYVIVASELGMEVQRLAALYMMRAWDVSNPHYFEEVENILEEFEKYYHELTEKAYPKYLNDATKAKLDKIEKSFLVFEHMAASKSGRFVPALGQRSATRLIGQIDDVIKDVIAAIEKK</sequence>
<protein>
    <submittedName>
        <fullName evidence="1">Wyosine [tRNA(Phe)-imidazoG37] synthetase (Radical SAM superfamily)</fullName>
    </submittedName>
</protein>
<dbReference type="EMBL" id="JACHHT010000001">
    <property type="protein sequence ID" value="MBB6521265.1"/>
    <property type="molecule type" value="Genomic_DNA"/>
</dbReference>
<accession>A0A7X0MVM2</accession>
<keyword evidence="2" id="KW-1185">Reference proteome</keyword>
<proteinExistence type="predicted"/>
<dbReference type="RefSeq" id="WP_166848969.1">
    <property type="nucleotide sequence ID" value="NZ_JAAONY010000001.1"/>
</dbReference>
<reference evidence="1 2" key="1">
    <citation type="submission" date="2020-08" db="EMBL/GenBank/DDBJ databases">
        <title>Genomic Encyclopedia of Type Strains, Phase IV (KMG-IV): sequencing the most valuable type-strain genomes for metagenomic binning, comparative biology and taxonomic classification.</title>
        <authorList>
            <person name="Goeker M."/>
        </authorList>
    </citation>
    <scope>NUCLEOTIDE SEQUENCE [LARGE SCALE GENOMIC DNA]</scope>
    <source>
        <strain evidence="1 2">DSM 22368</strain>
    </source>
</reference>
<evidence type="ECO:0000313" key="1">
    <source>
        <dbReference type="EMBL" id="MBB6521265.1"/>
    </source>
</evidence>
<evidence type="ECO:0000313" key="2">
    <source>
        <dbReference type="Proteomes" id="UP000528457"/>
    </source>
</evidence>
<comment type="caution">
    <text evidence="1">The sequence shown here is derived from an EMBL/GenBank/DDBJ whole genome shotgun (WGS) entry which is preliminary data.</text>
</comment>